<proteinExistence type="predicted"/>
<name>A0A8J2U516_9GAMM</name>
<keyword evidence="4" id="KW-1185">Reference proteome</keyword>
<dbReference type="AlphaFoldDB" id="A0A8J2U516"/>
<dbReference type="EMBL" id="BMDX01000008">
    <property type="protein sequence ID" value="GGA77143.1"/>
    <property type="molecule type" value="Genomic_DNA"/>
</dbReference>
<evidence type="ECO:0000256" key="1">
    <source>
        <dbReference type="SAM" id="SignalP"/>
    </source>
</evidence>
<organism evidence="3 4">
    <name type="scientific">Neiella marina</name>
    <dbReference type="NCBI Taxonomy" id="508461"/>
    <lineage>
        <taxon>Bacteria</taxon>
        <taxon>Pseudomonadati</taxon>
        <taxon>Pseudomonadota</taxon>
        <taxon>Gammaproteobacteria</taxon>
        <taxon>Alteromonadales</taxon>
        <taxon>Echinimonadaceae</taxon>
        <taxon>Neiella</taxon>
    </lineage>
</organism>
<feature type="chain" id="PRO_5035284040" description="Ice-binding protein C-terminal domain-containing protein" evidence="1">
    <location>
        <begin position="27"/>
        <end position="232"/>
    </location>
</feature>
<accession>A0A8J2U516</accession>
<gene>
    <name evidence="3" type="ORF">GCM10011369_18730</name>
</gene>
<evidence type="ECO:0000259" key="2">
    <source>
        <dbReference type="Pfam" id="PF07589"/>
    </source>
</evidence>
<dbReference type="Proteomes" id="UP000619743">
    <property type="component" value="Unassembled WGS sequence"/>
</dbReference>
<dbReference type="RefSeq" id="WP_087505637.1">
    <property type="nucleotide sequence ID" value="NZ_BMDX01000008.1"/>
</dbReference>
<keyword evidence="1" id="KW-0732">Signal</keyword>
<dbReference type="Pfam" id="PF07589">
    <property type="entry name" value="PEP-CTERM"/>
    <property type="match status" value="1"/>
</dbReference>
<feature type="signal peptide" evidence="1">
    <location>
        <begin position="1"/>
        <end position="26"/>
    </location>
</feature>
<sequence>MTLNKNICGLVLLTFATLGFSFGASAAIIPFEYDVAKFNDEVSHSYTSDWLHDEASGLSYLIWSNINGHGGVHFSNMSAVVSIFSDYFAEYSLSVNTDGLSFMYNVHGEFHDSSPAWPPQTNGDGHTFIEESGYAQEMSDWLEGYTSLHVWGAADTVQFDIDLAGDRVLTTLKPLRESGGYVEAILFTTDAITPPLGSCTENCMDIPEPATYATMALGLFGIAALRRKKTKA</sequence>
<dbReference type="NCBIfam" id="TIGR02595">
    <property type="entry name" value="PEP_CTERM"/>
    <property type="match status" value="1"/>
</dbReference>
<evidence type="ECO:0000313" key="4">
    <source>
        <dbReference type="Proteomes" id="UP000619743"/>
    </source>
</evidence>
<reference evidence="4" key="1">
    <citation type="journal article" date="2019" name="Int. J. Syst. Evol. Microbiol.">
        <title>The Global Catalogue of Microorganisms (GCM) 10K type strain sequencing project: providing services to taxonomists for standard genome sequencing and annotation.</title>
        <authorList>
            <consortium name="The Broad Institute Genomics Platform"/>
            <consortium name="The Broad Institute Genome Sequencing Center for Infectious Disease"/>
            <person name="Wu L."/>
            <person name="Ma J."/>
        </authorList>
    </citation>
    <scope>NUCLEOTIDE SEQUENCE [LARGE SCALE GENOMIC DNA]</scope>
    <source>
        <strain evidence="4">CGMCC 1.10130</strain>
    </source>
</reference>
<protein>
    <recommendedName>
        <fullName evidence="2">Ice-binding protein C-terminal domain-containing protein</fullName>
    </recommendedName>
</protein>
<dbReference type="InterPro" id="IPR013424">
    <property type="entry name" value="Ice-binding_C"/>
</dbReference>
<evidence type="ECO:0000313" key="3">
    <source>
        <dbReference type="EMBL" id="GGA77143.1"/>
    </source>
</evidence>
<dbReference type="OrthoDB" id="6381651at2"/>
<feature type="domain" description="Ice-binding protein C-terminal" evidence="2">
    <location>
        <begin position="206"/>
        <end position="228"/>
    </location>
</feature>
<comment type="caution">
    <text evidence="3">The sequence shown here is derived from an EMBL/GenBank/DDBJ whole genome shotgun (WGS) entry which is preliminary data.</text>
</comment>